<feature type="compositionally biased region" description="Basic and acidic residues" evidence="1">
    <location>
        <begin position="73"/>
        <end position="86"/>
    </location>
</feature>
<name>A0A0E3PAP3_9EURY</name>
<feature type="region of interest" description="Disordered" evidence="1">
    <location>
        <begin position="57"/>
        <end position="100"/>
    </location>
</feature>
<dbReference type="KEGG" id="msz:MSSIH_0414"/>
<organism evidence="3 4">
    <name type="scientific">Methanosarcina siciliae HI350</name>
    <dbReference type="NCBI Taxonomy" id="1434119"/>
    <lineage>
        <taxon>Archaea</taxon>
        <taxon>Methanobacteriati</taxon>
        <taxon>Methanobacteriota</taxon>
        <taxon>Stenosarchaea group</taxon>
        <taxon>Methanomicrobia</taxon>
        <taxon>Methanosarcinales</taxon>
        <taxon>Methanosarcinaceae</taxon>
        <taxon>Methanosarcina</taxon>
    </lineage>
</organism>
<evidence type="ECO:0000313" key="3">
    <source>
        <dbReference type="EMBL" id="AKB31104.1"/>
    </source>
</evidence>
<dbReference type="AlphaFoldDB" id="A0A0E3PAP3"/>
<protein>
    <submittedName>
        <fullName evidence="3">Mobile element protein</fullName>
    </submittedName>
</protein>
<gene>
    <name evidence="3" type="ORF">MSSIH_0414</name>
</gene>
<evidence type="ECO:0000256" key="1">
    <source>
        <dbReference type="SAM" id="MobiDB-lite"/>
    </source>
</evidence>
<sequence>MSLEAQIQNLESLDINPDEIENEKYSEAFRLLFTIIELQNEKIENLKSENQKLRDENNLLKGEQIEPKINGSKKNDDISSENERKKLNSPKKRKSNSRKDKVEIHNTEILKVDRSILPEDAVSKGYRYVTIRDIIVKPWNTNYQLEFFYSPSEGKTYTAKLPDGVKGEFGPRLRTHIYTLYHVANVSEPKIHELLENMCIHISKATISRILTEDNDLFHKEKSEIFQSGLSSTTYQQIDDTGARVNGNNYYTQIICNPYYTAYFTAPNKNRETILDILLCGNEKTYCFNEEAFELMETFNVSKIWIERLSSLKGKIYNKEEMSRKMDCFFSPDRYKITRMRVLEACSIASYHQKTNIPVVNTLLSDDAPQFCKLTFHHANCWIHDARNYKTLRPVVPYYQEKLKIFLDRYWNFYGKLSKFRIKPDSKVAEQLDAEFDQLFSTKTGYGKLDERISKTKEKKESLLIVLKMPEIPLHNNAAELAARAKVRKRDVSLQTVTEKGTITNDTFMSIVQTAKKLGVSAYDYILDRVSNTFEMPSLAQLIREKSAMN</sequence>
<dbReference type="PATRIC" id="fig|1434119.4.peg.529"/>
<feature type="compositionally biased region" description="Basic and acidic residues" evidence="1">
    <location>
        <begin position="57"/>
        <end position="66"/>
    </location>
</feature>
<dbReference type="EMBL" id="CP009507">
    <property type="protein sequence ID" value="AKB31104.1"/>
    <property type="molecule type" value="Genomic_DNA"/>
</dbReference>
<feature type="compositionally biased region" description="Basic residues" evidence="1">
    <location>
        <begin position="87"/>
        <end position="96"/>
    </location>
</feature>
<evidence type="ECO:0000313" key="4">
    <source>
        <dbReference type="Proteomes" id="UP000033092"/>
    </source>
</evidence>
<dbReference type="RefSeq" id="WP_148704770.1">
    <property type="nucleotide sequence ID" value="NZ_CP009507.1"/>
</dbReference>
<proteinExistence type="predicted"/>
<dbReference type="InterPro" id="IPR004291">
    <property type="entry name" value="Transposase_IS66_central"/>
</dbReference>
<dbReference type="PANTHER" id="PTHR33678">
    <property type="entry name" value="BLL1576 PROTEIN"/>
    <property type="match status" value="1"/>
</dbReference>
<feature type="domain" description="Transposase IS66 central" evidence="2">
    <location>
        <begin position="375"/>
        <end position="501"/>
    </location>
</feature>
<evidence type="ECO:0000259" key="2">
    <source>
        <dbReference type="Pfam" id="PF03050"/>
    </source>
</evidence>
<dbReference type="Pfam" id="PF03050">
    <property type="entry name" value="DDE_Tnp_IS66"/>
    <property type="match status" value="1"/>
</dbReference>
<accession>A0A0E3PAP3</accession>
<dbReference type="Proteomes" id="UP000033092">
    <property type="component" value="Chromosome"/>
</dbReference>
<dbReference type="InterPro" id="IPR052344">
    <property type="entry name" value="Transposase-related"/>
</dbReference>
<reference evidence="3 4" key="1">
    <citation type="submission" date="2014-07" db="EMBL/GenBank/DDBJ databases">
        <title>Methanogenic archaea and the global carbon cycle.</title>
        <authorList>
            <person name="Henriksen J.R."/>
            <person name="Luke J."/>
            <person name="Reinhart S."/>
            <person name="Benedict M.N."/>
            <person name="Youngblut N.D."/>
            <person name="Metcalf M.E."/>
            <person name="Whitaker R.J."/>
            <person name="Metcalf W.W."/>
        </authorList>
    </citation>
    <scope>NUCLEOTIDE SEQUENCE [LARGE SCALE GENOMIC DNA]</scope>
    <source>
        <strain evidence="3 4">HI350</strain>
    </source>
</reference>
<dbReference type="HOGENOM" id="CLU_039724_1_0_2"/>
<dbReference type="GeneID" id="41604373"/>